<dbReference type="EMBL" id="CABDUW010000964">
    <property type="protein sequence ID" value="VTJ77329.1"/>
    <property type="molecule type" value="Genomic_DNA"/>
</dbReference>
<evidence type="ECO:0000313" key="2">
    <source>
        <dbReference type="EMBL" id="VTJ77329.1"/>
    </source>
</evidence>
<proteinExistence type="predicted"/>
<dbReference type="AlphaFoldDB" id="A0A5E4C861"/>
<gene>
    <name evidence="2" type="ORF">MONAX_5E002272</name>
</gene>
<accession>A0A5E4C861</accession>
<organism evidence="2 3">
    <name type="scientific">Marmota monax</name>
    <name type="common">Woodchuck</name>
    <dbReference type="NCBI Taxonomy" id="9995"/>
    <lineage>
        <taxon>Eukaryota</taxon>
        <taxon>Metazoa</taxon>
        <taxon>Chordata</taxon>
        <taxon>Craniata</taxon>
        <taxon>Vertebrata</taxon>
        <taxon>Euteleostomi</taxon>
        <taxon>Mammalia</taxon>
        <taxon>Eutheria</taxon>
        <taxon>Euarchontoglires</taxon>
        <taxon>Glires</taxon>
        <taxon>Rodentia</taxon>
        <taxon>Sciuromorpha</taxon>
        <taxon>Sciuridae</taxon>
        <taxon>Xerinae</taxon>
        <taxon>Marmotini</taxon>
        <taxon>Marmota</taxon>
    </lineage>
</organism>
<feature type="region of interest" description="Disordered" evidence="1">
    <location>
        <begin position="38"/>
        <end position="114"/>
    </location>
</feature>
<comment type="caution">
    <text evidence="2">The sequence shown here is derived from an EMBL/GenBank/DDBJ whole genome shotgun (WGS) entry which is preliminary data.</text>
</comment>
<evidence type="ECO:0000256" key="1">
    <source>
        <dbReference type="SAM" id="MobiDB-lite"/>
    </source>
</evidence>
<sequence length="151" mass="15495">MPPLAAAGGGGRAALLSVPRARGWVSVSVCCGSLFSAAGPGGRSPSPETNSSDHLPKASPWEQQRNGRGALRDLGSCSRRGSLPEKGSGHGSVFGRERSGAQEGRGQAAVTGQERTLRTCAGSPLAEFAHPFKRQDALVPAILADRTSCGF</sequence>
<protein>
    <submittedName>
        <fullName evidence="2">Uncharacterized protein</fullName>
    </submittedName>
</protein>
<name>A0A5E4C861_MARMO</name>
<keyword evidence="3" id="KW-1185">Reference proteome</keyword>
<reference evidence="2" key="1">
    <citation type="submission" date="2019-04" db="EMBL/GenBank/DDBJ databases">
        <authorList>
            <person name="Alioto T."/>
            <person name="Alioto T."/>
        </authorList>
    </citation>
    <scope>NUCLEOTIDE SEQUENCE [LARGE SCALE GENOMIC DNA]</scope>
</reference>
<evidence type="ECO:0000313" key="3">
    <source>
        <dbReference type="Proteomes" id="UP000335636"/>
    </source>
</evidence>
<dbReference type="Proteomes" id="UP000335636">
    <property type="component" value="Unassembled WGS sequence"/>
</dbReference>